<dbReference type="HOGENOM" id="CLU_866730_0_0_1"/>
<dbReference type="EMBL" id="GL734531">
    <property type="protein sequence ID" value="EFX61476.1"/>
    <property type="molecule type" value="Genomic_DNA"/>
</dbReference>
<gene>
    <name evidence="1" type="ORF">DAPPUDRAFT_339367</name>
</gene>
<keyword evidence="2" id="KW-1185">Reference proteome</keyword>
<evidence type="ECO:0000313" key="1">
    <source>
        <dbReference type="EMBL" id="EFX61476.1"/>
    </source>
</evidence>
<evidence type="ECO:0000313" key="2">
    <source>
        <dbReference type="Proteomes" id="UP000000305"/>
    </source>
</evidence>
<sequence length="321" mass="33181">MSLSGHLKVFASTSILGTFYHANPSIRFLYNTLKHLGEIIMAIAITVGGSRTLVPSVYSTFSVASSILSPAAAGRSVLLLGEASEGPGGAALDLTRNFFTSFDDVKDIYTSGPIVDAARQFFSTQPSATGQIFRAYVYKTNASTRAEKTVASPSGYGKLVSVLYGDRGNYIRSQILDAQAETKPSVTFQYLPSPAARNLKTSVSGAISATLALGADDLATDLATLLGGVTGLSVSGGTARTSIVSGPMTADLSASGDILTITRASGSSTFSASIQVGDTLYIDAGLAVSGASDENAGSYVVTSVSTTILSLQAYQLMLQIF</sequence>
<accession>E9I3F5</accession>
<proteinExistence type="predicted"/>
<dbReference type="KEGG" id="dpx:DAPPUDRAFT_339367"/>
<organism evidence="1 2">
    <name type="scientific">Daphnia pulex</name>
    <name type="common">Water flea</name>
    <dbReference type="NCBI Taxonomy" id="6669"/>
    <lineage>
        <taxon>Eukaryota</taxon>
        <taxon>Metazoa</taxon>
        <taxon>Ecdysozoa</taxon>
        <taxon>Arthropoda</taxon>
        <taxon>Crustacea</taxon>
        <taxon>Branchiopoda</taxon>
        <taxon>Diplostraca</taxon>
        <taxon>Cladocera</taxon>
        <taxon>Anomopoda</taxon>
        <taxon>Daphniidae</taxon>
        <taxon>Daphnia</taxon>
    </lineage>
</organism>
<reference evidence="1 2" key="1">
    <citation type="journal article" date="2011" name="Science">
        <title>The ecoresponsive genome of Daphnia pulex.</title>
        <authorList>
            <person name="Colbourne J.K."/>
            <person name="Pfrender M.E."/>
            <person name="Gilbert D."/>
            <person name="Thomas W.K."/>
            <person name="Tucker A."/>
            <person name="Oakley T.H."/>
            <person name="Tokishita S."/>
            <person name="Aerts A."/>
            <person name="Arnold G.J."/>
            <person name="Basu M.K."/>
            <person name="Bauer D.J."/>
            <person name="Caceres C.E."/>
            <person name="Carmel L."/>
            <person name="Casola C."/>
            <person name="Choi J.H."/>
            <person name="Detter J.C."/>
            <person name="Dong Q."/>
            <person name="Dusheyko S."/>
            <person name="Eads B.D."/>
            <person name="Frohlich T."/>
            <person name="Geiler-Samerotte K.A."/>
            <person name="Gerlach D."/>
            <person name="Hatcher P."/>
            <person name="Jogdeo S."/>
            <person name="Krijgsveld J."/>
            <person name="Kriventseva E.V."/>
            <person name="Kultz D."/>
            <person name="Laforsch C."/>
            <person name="Lindquist E."/>
            <person name="Lopez J."/>
            <person name="Manak J.R."/>
            <person name="Muller J."/>
            <person name="Pangilinan J."/>
            <person name="Patwardhan R.P."/>
            <person name="Pitluck S."/>
            <person name="Pritham E.J."/>
            <person name="Rechtsteiner A."/>
            <person name="Rho M."/>
            <person name="Rogozin I.B."/>
            <person name="Sakarya O."/>
            <person name="Salamov A."/>
            <person name="Schaack S."/>
            <person name="Shapiro H."/>
            <person name="Shiga Y."/>
            <person name="Skalitzky C."/>
            <person name="Smith Z."/>
            <person name="Souvorov A."/>
            <person name="Sung W."/>
            <person name="Tang Z."/>
            <person name="Tsuchiya D."/>
            <person name="Tu H."/>
            <person name="Vos H."/>
            <person name="Wang M."/>
            <person name="Wolf Y.I."/>
            <person name="Yamagata H."/>
            <person name="Yamada T."/>
            <person name="Ye Y."/>
            <person name="Shaw J.R."/>
            <person name="Andrews J."/>
            <person name="Crease T.J."/>
            <person name="Tang H."/>
            <person name="Lucas S.M."/>
            <person name="Robertson H.M."/>
            <person name="Bork P."/>
            <person name="Koonin E.V."/>
            <person name="Zdobnov E.M."/>
            <person name="Grigoriev I.V."/>
            <person name="Lynch M."/>
            <person name="Boore J.L."/>
        </authorList>
    </citation>
    <scope>NUCLEOTIDE SEQUENCE [LARGE SCALE GENOMIC DNA]</scope>
</reference>
<dbReference type="AlphaFoldDB" id="E9I3F5"/>
<name>E9I3F5_DAPPU</name>
<dbReference type="InParanoid" id="E9I3F5"/>
<protein>
    <submittedName>
        <fullName evidence="1">Uncharacterized protein</fullName>
    </submittedName>
</protein>
<dbReference type="Proteomes" id="UP000000305">
    <property type="component" value="Unassembled WGS sequence"/>
</dbReference>